<evidence type="ECO:0000313" key="2">
    <source>
        <dbReference type="EMBL" id="GEY71719.1"/>
    </source>
</evidence>
<organism evidence="2">
    <name type="scientific">Tanacetum cinerariifolium</name>
    <name type="common">Dalmatian daisy</name>
    <name type="synonym">Chrysanthemum cinerariifolium</name>
    <dbReference type="NCBI Taxonomy" id="118510"/>
    <lineage>
        <taxon>Eukaryota</taxon>
        <taxon>Viridiplantae</taxon>
        <taxon>Streptophyta</taxon>
        <taxon>Embryophyta</taxon>
        <taxon>Tracheophyta</taxon>
        <taxon>Spermatophyta</taxon>
        <taxon>Magnoliopsida</taxon>
        <taxon>eudicotyledons</taxon>
        <taxon>Gunneridae</taxon>
        <taxon>Pentapetalae</taxon>
        <taxon>asterids</taxon>
        <taxon>campanulids</taxon>
        <taxon>Asterales</taxon>
        <taxon>Asteraceae</taxon>
        <taxon>Asteroideae</taxon>
        <taxon>Anthemideae</taxon>
        <taxon>Anthemidinae</taxon>
        <taxon>Tanacetum</taxon>
    </lineage>
</organism>
<dbReference type="EMBL" id="BKCJ010203008">
    <property type="protein sequence ID" value="GEY71719.1"/>
    <property type="molecule type" value="Genomic_DNA"/>
</dbReference>
<comment type="caution">
    <text evidence="2">The sequence shown here is derived from an EMBL/GenBank/DDBJ whole genome shotgun (WGS) entry which is preliminary data.</text>
</comment>
<accession>A0A699HSW7</accession>
<protein>
    <recommendedName>
        <fullName evidence="3">Reverse transcriptase domain-containing protein</fullName>
    </recommendedName>
</protein>
<sequence length="508" mass="57521">MVFRLVDSNSFDSPPDSYHTPHPAYETYSGDTCGNDSHFGYDCSPQFLLNYEPEPGYIQNYNSYPHDSPSFPQQYPCCEDCGVTHEPYQRQPKNHDYYRKQNFCYDSNSIGFDQSQPQQYTVTHPIFSAHHDLLGSQKELNTTLTKVTEQMTQLTSMCELACQIVQKNLEEKQLEEEQAVKAQSWKLPVCYDDDDDEESSNSLEDNIISELPSYFAVTPTEPVDFLSMGDEHLYTIPATESDEFIKSCVKNLVPNPIESKGENGCDVPAGFTTFSNVLFDDDYDSDSSDDQSFSDEDFPKKIYLNPLFDEEIIPMEIDQHSLNAESALIESMPNHDSLIIIYSKIDSLFDELLYDNSSPSPPKEIVSENSNVDIESFSPSSIPNENSDSHTEEIDLYLNSDDPMSSGIEDDDYDSGRDIPILEELLDNYSLSLPATESYHFDIPSPYCPPAKPPDANTGTLNIKIMGDVSDQKVPIPGSTITHCKIHVKYRSFHRVRAKSPYDTKWAK</sequence>
<feature type="region of interest" description="Disordered" evidence="1">
    <location>
        <begin position="1"/>
        <end position="23"/>
    </location>
</feature>
<dbReference type="AlphaFoldDB" id="A0A699HSW7"/>
<gene>
    <name evidence="2" type="ORF">Tci_443693</name>
</gene>
<evidence type="ECO:0000256" key="1">
    <source>
        <dbReference type="SAM" id="MobiDB-lite"/>
    </source>
</evidence>
<reference evidence="2" key="1">
    <citation type="journal article" date="2019" name="Sci. Rep.">
        <title>Draft genome of Tanacetum cinerariifolium, the natural source of mosquito coil.</title>
        <authorList>
            <person name="Yamashiro T."/>
            <person name="Shiraishi A."/>
            <person name="Satake H."/>
            <person name="Nakayama K."/>
        </authorList>
    </citation>
    <scope>NUCLEOTIDE SEQUENCE</scope>
</reference>
<evidence type="ECO:0008006" key="3">
    <source>
        <dbReference type="Google" id="ProtNLM"/>
    </source>
</evidence>
<proteinExistence type="predicted"/>
<name>A0A699HSW7_TANCI</name>